<dbReference type="SUPFAM" id="SSF46689">
    <property type="entry name" value="Homeodomain-like"/>
    <property type="match status" value="1"/>
</dbReference>
<gene>
    <name evidence="7" type="ORF">ABUW04_27090</name>
</gene>
<dbReference type="InterPro" id="IPR011075">
    <property type="entry name" value="TetR_C"/>
</dbReference>
<dbReference type="SUPFAM" id="SSF48498">
    <property type="entry name" value="Tetracyclin repressor-like, C-terminal domain"/>
    <property type="match status" value="1"/>
</dbReference>
<dbReference type="PROSITE" id="PS50977">
    <property type="entry name" value="HTH_TETR_2"/>
    <property type="match status" value="1"/>
</dbReference>
<dbReference type="InterPro" id="IPR001647">
    <property type="entry name" value="HTH_TetR"/>
</dbReference>
<evidence type="ECO:0000256" key="1">
    <source>
        <dbReference type="ARBA" id="ARBA00023015"/>
    </source>
</evidence>
<keyword evidence="8" id="KW-1185">Reference proteome</keyword>
<feature type="region of interest" description="Disordered" evidence="5">
    <location>
        <begin position="1"/>
        <end position="20"/>
    </location>
</feature>
<comment type="caution">
    <text evidence="7">The sequence shown here is derived from an EMBL/GenBank/DDBJ whole genome shotgun (WGS) entry which is preliminary data.</text>
</comment>
<name>A0ABV6XUH9_9ACTN</name>
<dbReference type="Gene3D" id="1.10.10.60">
    <property type="entry name" value="Homeodomain-like"/>
    <property type="match status" value="1"/>
</dbReference>
<dbReference type="InterPro" id="IPR036271">
    <property type="entry name" value="Tet_transcr_reg_TetR-rel_C_sf"/>
</dbReference>
<dbReference type="RefSeq" id="WP_380566906.1">
    <property type="nucleotide sequence ID" value="NZ_JBEUKS010000010.1"/>
</dbReference>
<dbReference type="InterPro" id="IPR050109">
    <property type="entry name" value="HTH-type_TetR-like_transc_reg"/>
</dbReference>
<evidence type="ECO:0000256" key="4">
    <source>
        <dbReference type="PROSITE-ProRule" id="PRU00335"/>
    </source>
</evidence>
<dbReference type="PRINTS" id="PR00455">
    <property type="entry name" value="HTHTETR"/>
</dbReference>
<dbReference type="EMBL" id="JBEUKS010000010">
    <property type="protein sequence ID" value="MFC1441925.1"/>
    <property type="molecule type" value="Genomic_DNA"/>
</dbReference>
<dbReference type="Pfam" id="PF16859">
    <property type="entry name" value="TetR_C_11"/>
    <property type="match status" value="1"/>
</dbReference>
<evidence type="ECO:0000256" key="5">
    <source>
        <dbReference type="SAM" id="MobiDB-lite"/>
    </source>
</evidence>
<dbReference type="Proteomes" id="UP001592581">
    <property type="component" value="Unassembled WGS sequence"/>
</dbReference>
<protein>
    <submittedName>
        <fullName evidence="7">TetR/AcrR family transcriptional regulator</fullName>
    </submittedName>
</protein>
<feature type="DNA-binding region" description="H-T-H motif" evidence="4">
    <location>
        <begin position="46"/>
        <end position="65"/>
    </location>
</feature>
<dbReference type="PANTHER" id="PTHR30055:SF148">
    <property type="entry name" value="TETR-FAMILY TRANSCRIPTIONAL REGULATOR"/>
    <property type="match status" value="1"/>
</dbReference>
<evidence type="ECO:0000313" key="8">
    <source>
        <dbReference type="Proteomes" id="UP001592581"/>
    </source>
</evidence>
<evidence type="ECO:0000259" key="6">
    <source>
        <dbReference type="PROSITE" id="PS50977"/>
    </source>
</evidence>
<sequence>MGEIQENGDEQAGATVQTRRRGPELERAILDAAWEQLTAEGYEHFTIDTVAARARTSKPVLYRRWKTREDLLRDTVRHRGAADTPVVPDTGTLRSDLLALLGQANNARNPMAALVSSMLGSYYNQTGPTPSELRETFLSQRGSAVRQVVDRAVERGEIDPARLTPRIVDLPFDLFRNEAMMTLKPVPDHVLRQIVDDIFIPLVTPQPPTH</sequence>
<dbReference type="PANTHER" id="PTHR30055">
    <property type="entry name" value="HTH-TYPE TRANSCRIPTIONAL REGULATOR RUTR"/>
    <property type="match status" value="1"/>
</dbReference>
<feature type="domain" description="HTH tetR-type" evidence="6">
    <location>
        <begin position="23"/>
        <end position="83"/>
    </location>
</feature>
<dbReference type="Pfam" id="PF00440">
    <property type="entry name" value="TetR_N"/>
    <property type="match status" value="1"/>
</dbReference>
<keyword evidence="2 4" id="KW-0238">DNA-binding</keyword>
<evidence type="ECO:0000256" key="2">
    <source>
        <dbReference type="ARBA" id="ARBA00023125"/>
    </source>
</evidence>
<dbReference type="InterPro" id="IPR009057">
    <property type="entry name" value="Homeodomain-like_sf"/>
</dbReference>
<keyword evidence="3" id="KW-0804">Transcription</keyword>
<proteinExistence type="predicted"/>
<dbReference type="Gene3D" id="1.10.357.10">
    <property type="entry name" value="Tetracycline Repressor, domain 2"/>
    <property type="match status" value="1"/>
</dbReference>
<keyword evidence="1" id="KW-0805">Transcription regulation</keyword>
<evidence type="ECO:0000256" key="3">
    <source>
        <dbReference type="ARBA" id="ARBA00023163"/>
    </source>
</evidence>
<reference evidence="7 8" key="1">
    <citation type="submission" date="2024-06" db="EMBL/GenBank/DDBJ databases">
        <authorList>
            <person name="Lee S.D."/>
        </authorList>
    </citation>
    <scope>NUCLEOTIDE SEQUENCE [LARGE SCALE GENOMIC DNA]</scope>
    <source>
        <strain evidence="7 8">N1-10</strain>
    </source>
</reference>
<evidence type="ECO:0000313" key="7">
    <source>
        <dbReference type="EMBL" id="MFC1441925.1"/>
    </source>
</evidence>
<accession>A0ABV6XUH9</accession>
<organism evidence="7 8">
    <name type="scientific">Streptacidiphilus jeojiensis</name>
    <dbReference type="NCBI Taxonomy" id="3229225"/>
    <lineage>
        <taxon>Bacteria</taxon>
        <taxon>Bacillati</taxon>
        <taxon>Actinomycetota</taxon>
        <taxon>Actinomycetes</taxon>
        <taxon>Kitasatosporales</taxon>
        <taxon>Streptomycetaceae</taxon>
        <taxon>Streptacidiphilus</taxon>
    </lineage>
</organism>